<feature type="domain" description="Carbohydrate kinase PfkB" evidence="9">
    <location>
        <begin position="9"/>
        <end position="328"/>
    </location>
</feature>
<dbReference type="GO" id="GO:0008443">
    <property type="term" value="F:phosphofructokinase activity"/>
    <property type="evidence" value="ECO:0007669"/>
    <property type="project" value="TreeGrafter"/>
</dbReference>
<dbReference type="InterPro" id="IPR011611">
    <property type="entry name" value="PfkB_dom"/>
</dbReference>
<organism evidence="10 11">
    <name type="scientific">Microcella alkaliphila</name>
    <dbReference type="NCBI Taxonomy" id="279828"/>
    <lineage>
        <taxon>Bacteria</taxon>
        <taxon>Bacillati</taxon>
        <taxon>Actinomycetota</taxon>
        <taxon>Actinomycetes</taxon>
        <taxon>Micrococcales</taxon>
        <taxon>Microbacteriaceae</taxon>
        <taxon>Microcella</taxon>
    </lineage>
</organism>
<accession>A0A0U5BC18</accession>
<dbReference type="Pfam" id="PF00294">
    <property type="entry name" value="PfkB"/>
    <property type="match status" value="1"/>
</dbReference>
<dbReference type="KEGG" id="malk:MalAC0309_2433"/>
<keyword evidence="4 7" id="KW-0418">Kinase</keyword>
<evidence type="ECO:0000256" key="7">
    <source>
        <dbReference type="RuleBase" id="RU003704"/>
    </source>
</evidence>
<evidence type="ECO:0000256" key="1">
    <source>
        <dbReference type="ARBA" id="ARBA00010688"/>
    </source>
</evidence>
<dbReference type="NCBIfam" id="TIGR03168">
    <property type="entry name" value="1-PFK"/>
    <property type="match status" value="1"/>
</dbReference>
<keyword evidence="5" id="KW-0067">ATP-binding</keyword>
<dbReference type="EMBL" id="AP017315">
    <property type="protein sequence ID" value="BAU33273.1"/>
    <property type="molecule type" value="Genomic_DNA"/>
</dbReference>
<keyword evidence="2 6" id="KW-0808">Transferase</keyword>
<evidence type="ECO:0000256" key="3">
    <source>
        <dbReference type="ARBA" id="ARBA00022741"/>
    </source>
</evidence>
<dbReference type="OrthoDB" id="9801219at2"/>
<gene>
    <name evidence="10" type="primary">fruK</name>
    <name evidence="10" type="ORF">MalAC0309_2433</name>
</gene>
<dbReference type="InterPro" id="IPR002139">
    <property type="entry name" value="Ribo/fructo_kinase"/>
</dbReference>
<evidence type="ECO:0000256" key="5">
    <source>
        <dbReference type="ARBA" id="ARBA00022840"/>
    </source>
</evidence>
<dbReference type="PANTHER" id="PTHR46566:SF5">
    <property type="entry name" value="1-PHOSPHOFRUCTOKINASE"/>
    <property type="match status" value="1"/>
</dbReference>
<dbReference type="CDD" id="cd01164">
    <property type="entry name" value="FruK_PfkB_like"/>
    <property type="match status" value="1"/>
</dbReference>
<evidence type="ECO:0000256" key="2">
    <source>
        <dbReference type="ARBA" id="ARBA00022679"/>
    </source>
</evidence>
<evidence type="ECO:0000313" key="11">
    <source>
        <dbReference type="Proteomes" id="UP000218965"/>
    </source>
</evidence>
<reference evidence="11" key="1">
    <citation type="submission" date="2015-12" db="EMBL/GenBank/DDBJ databases">
        <authorList>
            <person name="Shamseldin A."/>
            <person name="Moawad H."/>
            <person name="Abd El-Rahim W.M."/>
            <person name="Sadowsky M.J."/>
        </authorList>
    </citation>
    <scope>NUCLEOTIDE SEQUENCE [LARGE SCALE GENOMIC DNA]</scope>
    <source>
        <strain evidence="11">JAM AC0309</strain>
    </source>
</reference>
<protein>
    <submittedName>
        <fullName evidence="10">1-phosphofructokinase</fullName>
    </submittedName>
</protein>
<sequence length="343" mass="34435">MIVTLTANPSLDRTIALDAPLQPGEVQAAQSAREDAGGKGINVSRAVAAAGHATLAVLPLSEADPYRVPLQATRLETRPVSVRGTARANLTITDPAGETTKLNLPGSTLAPTEAEALIAAVVDATVGARWLVLAGSVPPGAGDDFYVRVIDAVRRAHGDAAPRIAVDTSGDALRAVVEHGHPDLIKPNDEELAELAGVDLAGVDLAGAGTAGTETASTDAAGTDAASADTTALHSAVLGVARRLVPSRVAAALVTLGSRGALLVTADSAWAAPAPRIRVASTVGAGDSSLAGYLLAESADAPPADRLTHAIRYGAAAASLPGTQLPAPHDLPTDDLPVVTLTE</sequence>
<dbReference type="PROSITE" id="PS00584">
    <property type="entry name" value="PFKB_KINASES_2"/>
    <property type="match status" value="1"/>
</dbReference>
<evidence type="ECO:0000256" key="8">
    <source>
        <dbReference type="SAM" id="MobiDB-lite"/>
    </source>
</evidence>
<dbReference type="AlphaFoldDB" id="A0A0U5BC18"/>
<evidence type="ECO:0000313" key="10">
    <source>
        <dbReference type="EMBL" id="BAU33273.1"/>
    </source>
</evidence>
<dbReference type="Proteomes" id="UP000218965">
    <property type="component" value="Chromosome"/>
</dbReference>
<dbReference type="PIRSF" id="PIRSF000535">
    <property type="entry name" value="1PFK/6PFK/LacC"/>
    <property type="match status" value="1"/>
</dbReference>
<dbReference type="GO" id="GO:0005829">
    <property type="term" value="C:cytosol"/>
    <property type="evidence" value="ECO:0007669"/>
    <property type="project" value="TreeGrafter"/>
</dbReference>
<feature type="region of interest" description="Disordered" evidence="8">
    <location>
        <begin position="322"/>
        <end position="343"/>
    </location>
</feature>
<reference evidence="10 11" key="2">
    <citation type="submission" date="2016-01" db="EMBL/GenBank/DDBJ databases">
        <title>Microcella alkaliphila JAM AC0309 whole genome shotgun sequence.</title>
        <authorList>
            <person name="Kurata A."/>
            <person name="Hirose Y."/>
            <person name="Kishimoto N."/>
            <person name="Kobayashi T."/>
        </authorList>
    </citation>
    <scope>NUCLEOTIDE SEQUENCE [LARGE SCALE GENOMIC DNA]</scope>
    <source>
        <strain evidence="10 11">JAM AC0309</strain>
    </source>
</reference>
<evidence type="ECO:0000259" key="9">
    <source>
        <dbReference type="Pfam" id="PF00294"/>
    </source>
</evidence>
<dbReference type="RefSeq" id="WP_096423015.1">
    <property type="nucleotide sequence ID" value="NZ_AP017315.1"/>
</dbReference>
<comment type="similarity">
    <text evidence="1 7">Belongs to the carbohydrate kinase PfkB family.</text>
</comment>
<name>A0A0U5BC18_9MICO</name>
<evidence type="ECO:0000256" key="6">
    <source>
        <dbReference type="PIRNR" id="PIRNR000535"/>
    </source>
</evidence>
<keyword evidence="3" id="KW-0547">Nucleotide-binding</keyword>
<proteinExistence type="inferred from homology"/>
<dbReference type="GO" id="GO:0005524">
    <property type="term" value="F:ATP binding"/>
    <property type="evidence" value="ECO:0007669"/>
    <property type="project" value="UniProtKB-KW"/>
</dbReference>
<dbReference type="InterPro" id="IPR017583">
    <property type="entry name" value="Tagatose/fructose_Pkinase"/>
</dbReference>
<dbReference type="InterPro" id="IPR002173">
    <property type="entry name" value="Carboh/pur_kinase_PfkB_CS"/>
</dbReference>
<dbReference type="SUPFAM" id="SSF53613">
    <property type="entry name" value="Ribokinase-like"/>
    <property type="match status" value="1"/>
</dbReference>
<evidence type="ECO:0000256" key="4">
    <source>
        <dbReference type="ARBA" id="ARBA00022777"/>
    </source>
</evidence>
<dbReference type="PRINTS" id="PR00990">
    <property type="entry name" value="RIBOKINASE"/>
</dbReference>
<dbReference type="PANTHER" id="PTHR46566">
    <property type="entry name" value="1-PHOSPHOFRUCTOKINASE-RELATED"/>
    <property type="match status" value="1"/>
</dbReference>
<dbReference type="Gene3D" id="3.40.1190.20">
    <property type="match status" value="1"/>
</dbReference>
<dbReference type="InterPro" id="IPR029056">
    <property type="entry name" value="Ribokinase-like"/>
</dbReference>